<dbReference type="CDD" id="cd05402">
    <property type="entry name" value="NT_PAP_TUTase"/>
    <property type="match status" value="1"/>
</dbReference>
<feature type="region of interest" description="Disordered" evidence="1">
    <location>
        <begin position="730"/>
        <end position="783"/>
    </location>
</feature>
<protein>
    <recommendedName>
        <fullName evidence="2">PAP/OAS1 substrate-binding-related domain-containing protein</fullName>
    </recommendedName>
</protein>
<evidence type="ECO:0000313" key="4">
    <source>
        <dbReference type="Proteomes" id="UP000298416"/>
    </source>
</evidence>
<dbReference type="InterPro" id="IPR058920">
    <property type="entry name" value="PAP-OAS1-bd-rel"/>
</dbReference>
<dbReference type="EMBL" id="PNBA02000004">
    <property type="protein sequence ID" value="KAG6427703.1"/>
    <property type="molecule type" value="Genomic_DNA"/>
</dbReference>
<reference evidence="3" key="2">
    <citation type="submission" date="2020-08" db="EMBL/GenBank/DDBJ databases">
        <title>Plant Genome Project.</title>
        <authorList>
            <person name="Zhang R.-G."/>
        </authorList>
    </citation>
    <scope>NUCLEOTIDE SEQUENCE</scope>
    <source>
        <strain evidence="3">Huo1</strain>
        <tissue evidence="3">Leaf</tissue>
    </source>
</reference>
<feature type="region of interest" description="Disordered" evidence="1">
    <location>
        <begin position="807"/>
        <end position="853"/>
    </location>
</feature>
<dbReference type="PANTHER" id="PTHR45979:SF2">
    <property type="entry name" value="PAP_OAS1 SUBSTRATE-BINDING DOMAIN SUPERFAMILY"/>
    <property type="match status" value="1"/>
</dbReference>
<name>A0A8X8Y869_SALSN</name>
<keyword evidence="4" id="KW-1185">Reference proteome</keyword>
<feature type="domain" description="PAP/OAS1 substrate-binding-related" evidence="2">
    <location>
        <begin position="196"/>
        <end position="382"/>
    </location>
</feature>
<gene>
    <name evidence="3" type="ORF">SASPL_111949</name>
</gene>
<feature type="region of interest" description="Disordered" evidence="1">
    <location>
        <begin position="658"/>
        <end position="718"/>
    </location>
</feature>
<organism evidence="3">
    <name type="scientific">Salvia splendens</name>
    <name type="common">Scarlet sage</name>
    <dbReference type="NCBI Taxonomy" id="180675"/>
    <lineage>
        <taxon>Eukaryota</taxon>
        <taxon>Viridiplantae</taxon>
        <taxon>Streptophyta</taxon>
        <taxon>Embryophyta</taxon>
        <taxon>Tracheophyta</taxon>
        <taxon>Spermatophyta</taxon>
        <taxon>Magnoliopsida</taxon>
        <taxon>eudicotyledons</taxon>
        <taxon>Gunneridae</taxon>
        <taxon>Pentapetalae</taxon>
        <taxon>asterids</taxon>
        <taxon>lamiids</taxon>
        <taxon>Lamiales</taxon>
        <taxon>Lamiaceae</taxon>
        <taxon>Nepetoideae</taxon>
        <taxon>Mentheae</taxon>
        <taxon>Salviinae</taxon>
        <taxon>Salvia</taxon>
        <taxon>Salvia subgen. Calosphace</taxon>
        <taxon>core Calosphace</taxon>
    </lineage>
</organism>
<evidence type="ECO:0000313" key="3">
    <source>
        <dbReference type="EMBL" id="KAG6427703.1"/>
    </source>
</evidence>
<dbReference type="SUPFAM" id="SSF81301">
    <property type="entry name" value="Nucleotidyltransferase"/>
    <property type="match status" value="1"/>
</dbReference>
<dbReference type="Pfam" id="PF26180">
    <property type="entry name" value="PAP-OAS1"/>
    <property type="match status" value="1"/>
</dbReference>
<comment type="caution">
    <text evidence="3">The sequence shown here is derived from an EMBL/GenBank/DDBJ whole genome shotgun (WGS) entry which is preliminary data.</text>
</comment>
<evidence type="ECO:0000259" key="2">
    <source>
        <dbReference type="Pfam" id="PF26180"/>
    </source>
</evidence>
<dbReference type="InterPro" id="IPR043519">
    <property type="entry name" value="NT_sf"/>
</dbReference>
<sequence>MGGLPVGGGVAEMASHSPPFAEPNRLEIGAENWAVAERAAAEIIGKAQPTPVSEERRKEVVDYIQRLFRDCVGAEGLSTYAMLSTYGDFLKRNLVVRMVFPYGSVPLKTYLPDGDIDLTAFGGAHVEDTLADKMRSVLKEQEANTDAEFVVKDVQLIRAEVKLVKCIVQDIVVDISVNQIGGLCTLCFLEQVDRLIGRDHLFKRSIILIKAWCYYESRILGAHHGLISTYALETLVLYIFNLYHSALEGPLAVLYKFLDCFSKFDWDTGVVRLSSLPDFVVEIPEDSDKHLLLSNDFLNNCIRMFSVPSRVGDKTPLVFPKKHLNIVDPLKDLNNLGRSVSKGNLYRIRSAFSYAARKLARILLQPQDSIANELTKFFANTMARHGGGQRPDIQDFDKLLISNRAVSVVPYQGICRTDNFDEYIEAYAVSTAAWQPSSGKMSEDFPQGIQKTLDIDLGSQTPRAEESVNGIIDSYKLDVGKNASLSAFSGTGEGGVSTVGSREENMSVDNCNTVFSAELRDSNHVVTDQCRASMSGLAESLNSMDLTGDYDCCIRHLQYGRWCYENGLGVHPLPVHPLPRPTYPWEGFPVLHYNQNSFSHHHSGFHHSPVIYGIQPVLLPAVPFPWEDVPKHRGTGTYLPYMNTSPHGNRFPVQKESIQAPSGSTRHHNWRNMSFPEPNMLDRSSHELSQPVDKAVASGGSSSDNFPPHQYGHPSANGSLIYREGTEVELVGHPPGSENSWPQRTVSSSPRTPSGAHKAVASGASSSDSYPLHQYGHPNANGSLIHREGTEVEFVGHPPGSENSWLQRAVSSSPRTLSGAHKTQTALSSEQDRIASRSSYRLKDEDDFPPLSN</sequence>
<proteinExistence type="predicted"/>
<dbReference type="InterPro" id="IPR058921">
    <property type="entry name" value="PAP/OAS1-rel"/>
</dbReference>
<dbReference type="Gene3D" id="3.30.460.10">
    <property type="entry name" value="Beta Polymerase, domain 2"/>
    <property type="match status" value="1"/>
</dbReference>
<dbReference type="AlphaFoldDB" id="A0A8X8Y869"/>
<feature type="compositionally biased region" description="Polar residues" evidence="1">
    <location>
        <begin position="737"/>
        <end position="752"/>
    </location>
</feature>
<evidence type="ECO:0000256" key="1">
    <source>
        <dbReference type="SAM" id="MobiDB-lite"/>
    </source>
</evidence>
<dbReference type="Proteomes" id="UP000298416">
    <property type="component" value="Unassembled WGS sequence"/>
</dbReference>
<reference evidence="3" key="1">
    <citation type="submission" date="2018-01" db="EMBL/GenBank/DDBJ databases">
        <authorList>
            <person name="Mao J.F."/>
        </authorList>
    </citation>
    <scope>NUCLEOTIDE SEQUENCE</scope>
    <source>
        <strain evidence="3">Huo1</strain>
        <tissue evidence="3">Leaf</tissue>
    </source>
</reference>
<dbReference type="PANTHER" id="PTHR45979">
    <property type="entry name" value="PAP/OAS1 SUBSTRATE-BINDING DOMAIN SUPERFAMILY"/>
    <property type="match status" value="1"/>
</dbReference>
<accession>A0A8X8Y869</accession>
<dbReference type="SUPFAM" id="SSF81631">
    <property type="entry name" value="PAP/OAS1 substrate-binding domain"/>
    <property type="match status" value="1"/>
</dbReference>
<feature type="compositionally biased region" description="Polar residues" evidence="1">
    <location>
        <begin position="807"/>
        <end position="829"/>
    </location>
</feature>
<dbReference type="Gene3D" id="1.10.1410.10">
    <property type="match status" value="1"/>
</dbReference>